<gene>
    <name evidence="2" type="ORF">KV203_15030</name>
</gene>
<accession>A0ABX8S5T2</accession>
<sequence>MADPHRPATRRRPSLLLLLSGLLALGLGSAALVGPDTWHGVGAFPFGWVLVGAAIAIGVILLRTPKGT</sequence>
<protein>
    <submittedName>
        <fullName evidence="2">Uncharacterized protein</fullName>
    </submittedName>
</protein>
<evidence type="ECO:0000313" key="3">
    <source>
        <dbReference type="Proteomes" id="UP000887023"/>
    </source>
</evidence>
<keyword evidence="3" id="KW-1185">Reference proteome</keyword>
<name>A0ABX8S5T2_9ACTN</name>
<reference evidence="2" key="1">
    <citation type="submission" date="2021-07" db="EMBL/GenBank/DDBJ databases">
        <title>Candidatus Kaistella beijingensis sp. nov. isolated from a municipal wastewater treatment plant is involved in sludge foaming.</title>
        <authorList>
            <person name="Song Y."/>
            <person name="Liu S.-J."/>
        </authorList>
    </citation>
    <scope>NUCLEOTIDE SEQUENCE</scope>
    <source>
        <strain evidence="2">DSM 43998</strain>
    </source>
</reference>
<organism evidence="2 3">
    <name type="scientific">Skermania pinensis</name>
    <dbReference type="NCBI Taxonomy" id="39122"/>
    <lineage>
        <taxon>Bacteria</taxon>
        <taxon>Bacillati</taxon>
        <taxon>Actinomycetota</taxon>
        <taxon>Actinomycetes</taxon>
        <taxon>Mycobacteriales</taxon>
        <taxon>Gordoniaceae</taxon>
        <taxon>Skermania</taxon>
    </lineage>
</organism>
<dbReference type="Proteomes" id="UP000887023">
    <property type="component" value="Chromosome"/>
</dbReference>
<keyword evidence="1" id="KW-0472">Membrane</keyword>
<keyword evidence="1" id="KW-1133">Transmembrane helix</keyword>
<proteinExistence type="predicted"/>
<evidence type="ECO:0000256" key="1">
    <source>
        <dbReference type="SAM" id="Phobius"/>
    </source>
</evidence>
<dbReference type="RefSeq" id="WP_066471360.1">
    <property type="nucleotide sequence ID" value="NZ_CBCRUZ010000008.1"/>
</dbReference>
<keyword evidence="1" id="KW-0812">Transmembrane</keyword>
<feature type="transmembrane region" description="Helical" evidence="1">
    <location>
        <begin position="40"/>
        <end position="62"/>
    </location>
</feature>
<dbReference type="EMBL" id="CP079105">
    <property type="protein sequence ID" value="QXQ13184.1"/>
    <property type="molecule type" value="Genomic_DNA"/>
</dbReference>
<evidence type="ECO:0000313" key="2">
    <source>
        <dbReference type="EMBL" id="QXQ13184.1"/>
    </source>
</evidence>